<organism evidence="12 13">
    <name type="scientific">Brevibacterium pityocampae</name>
    <dbReference type="NCBI Taxonomy" id="506594"/>
    <lineage>
        <taxon>Bacteria</taxon>
        <taxon>Bacillati</taxon>
        <taxon>Actinomycetota</taxon>
        <taxon>Actinomycetes</taxon>
        <taxon>Micrococcales</taxon>
        <taxon>Brevibacteriaceae</taxon>
        <taxon>Brevibacterium</taxon>
    </lineage>
</organism>
<evidence type="ECO:0000256" key="1">
    <source>
        <dbReference type="ARBA" id="ARBA00004141"/>
    </source>
</evidence>
<evidence type="ECO:0000256" key="3">
    <source>
        <dbReference type="ARBA" id="ARBA00022692"/>
    </source>
</evidence>
<protein>
    <recommendedName>
        <fullName evidence="11">ABC transporter domain-containing protein</fullName>
    </recommendedName>
</protein>
<dbReference type="SUPFAM" id="SSF52540">
    <property type="entry name" value="P-loop containing nucleoside triphosphate hydrolases"/>
    <property type="match status" value="1"/>
</dbReference>
<evidence type="ECO:0000256" key="7">
    <source>
        <dbReference type="ARBA" id="ARBA00023136"/>
    </source>
</evidence>
<reference evidence="13" key="1">
    <citation type="journal article" date="2019" name="Int. J. Syst. Evol. Microbiol.">
        <title>The Global Catalogue of Microorganisms (GCM) 10K type strain sequencing project: providing services to taxonomists for standard genome sequencing and annotation.</title>
        <authorList>
            <consortium name="The Broad Institute Genomics Platform"/>
            <consortium name="The Broad Institute Genome Sequencing Center for Infectious Disease"/>
            <person name="Wu L."/>
            <person name="Ma J."/>
        </authorList>
    </citation>
    <scope>NUCLEOTIDE SEQUENCE [LARGE SCALE GENOMIC DNA]</scope>
    <source>
        <strain evidence="13">JCM 17808</strain>
    </source>
</reference>
<evidence type="ECO:0000256" key="2">
    <source>
        <dbReference type="ARBA" id="ARBA00008034"/>
    </source>
</evidence>
<dbReference type="CDD" id="cd06550">
    <property type="entry name" value="TM_ABC_iron-siderophores_like"/>
    <property type="match status" value="1"/>
</dbReference>
<feature type="region of interest" description="Disordered" evidence="9">
    <location>
        <begin position="277"/>
        <end position="353"/>
    </location>
</feature>
<comment type="caution">
    <text evidence="12">The sequence shown here is derived from an EMBL/GenBank/DDBJ whole genome shotgun (WGS) entry which is preliminary data.</text>
</comment>
<dbReference type="PANTHER" id="PTHR30477:SF13">
    <property type="entry name" value="IRON TRANSPORT SYSTEM MEMBRANE PROTEIN HI_0360-RELATED"/>
    <property type="match status" value="1"/>
</dbReference>
<dbReference type="EMBL" id="BAABGL010000014">
    <property type="protein sequence ID" value="GAA4391788.1"/>
    <property type="molecule type" value="Genomic_DNA"/>
</dbReference>
<comment type="similarity">
    <text evidence="2 8">Belongs to the ABC-3 integral membrane protein family.</text>
</comment>
<feature type="compositionally biased region" description="Low complexity" evidence="9">
    <location>
        <begin position="312"/>
        <end position="325"/>
    </location>
</feature>
<dbReference type="PROSITE" id="PS50893">
    <property type="entry name" value="ABC_TRANSPORTER_2"/>
    <property type="match status" value="1"/>
</dbReference>
<evidence type="ECO:0000259" key="11">
    <source>
        <dbReference type="PROSITE" id="PS50893"/>
    </source>
</evidence>
<dbReference type="Proteomes" id="UP001500642">
    <property type="component" value="Unassembled WGS sequence"/>
</dbReference>
<comment type="subcellular location">
    <subcellularLocation>
        <location evidence="8">Cell membrane</location>
        <topology evidence="8">Multi-pass membrane protein</topology>
    </subcellularLocation>
    <subcellularLocation>
        <location evidence="1">Membrane</location>
        <topology evidence="1">Multi-pass membrane protein</topology>
    </subcellularLocation>
</comment>
<dbReference type="Pfam" id="PF00005">
    <property type="entry name" value="ABC_tran"/>
    <property type="match status" value="1"/>
</dbReference>
<feature type="transmembrane region" description="Helical" evidence="10">
    <location>
        <begin position="247"/>
        <end position="265"/>
    </location>
</feature>
<dbReference type="InterPro" id="IPR003439">
    <property type="entry name" value="ABC_transporter-like_ATP-bd"/>
</dbReference>
<keyword evidence="3 8" id="KW-0812">Transmembrane</keyword>
<dbReference type="InterPro" id="IPR001626">
    <property type="entry name" value="ABC_TroCD"/>
</dbReference>
<accession>A0ABP8JJJ6</accession>
<dbReference type="Gene3D" id="1.10.3470.10">
    <property type="entry name" value="ABC transporter involved in vitamin B12 uptake, BtuC"/>
    <property type="match status" value="1"/>
</dbReference>
<dbReference type="InterPro" id="IPR037294">
    <property type="entry name" value="ABC_BtuC-like"/>
</dbReference>
<sequence length="635" mass="66980">MEWFTEPFALGFQQRALIGGLISAVMASVVGVWLVLRGMSFFGDAFAHGILPGIAVAMLLDVSPALGAAAAIVAMVLLIEWIHRATPLHEDTGIGLLFVAMMALGVVIISTMDQYTGSLTGILFGDALGVTPEVLRGMFVPAVAVLLASAILYRPLLSLAFSQSKAQSLGMRPGIIHVLLLVLIAAAVIVGFRSVGTMLVFGLLVGPPATASLLSRTVPQMFAWSTLIAVFSVWAGLLLSFHLGTAGSATMALVPIALFFLTLIIRQLDQAVRHRTVGRGEPSAGSADSVLAPGSAPERRAPGASVLDPHSGTAAAGPAAVPATGSREDPGGDRAGHGTGHGVAGRRAPDSRLHESFTDPEHVLTPAEVPLAEAEGIVLAYGQHIATARSTFTLRQGDVVAIIGPNGSGKSTLLHAIAGLMPPRAGRLRVLGAKPALGWRKVAYVMQAVEVPAGIPLTVREVVAMGRYSTLGWFRPFRRHDRQRVQQAMEALGITDLARRHLSELSGGQRQRVYVAQALAQDHIALLLDEPLTGLDIVSARTIDRIIHAEHEHGHSVVMTTHDLEEARAADHVLLTSGRVLASGPPEQALTRRNLEVAYGLGSLHGDEDPDTELPEVLPDPVHGLHDDPSDPTAR</sequence>
<evidence type="ECO:0000256" key="10">
    <source>
        <dbReference type="SAM" id="Phobius"/>
    </source>
</evidence>
<evidence type="ECO:0000256" key="9">
    <source>
        <dbReference type="SAM" id="MobiDB-lite"/>
    </source>
</evidence>
<feature type="compositionally biased region" description="Basic and acidic residues" evidence="9">
    <location>
        <begin position="326"/>
        <end position="336"/>
    </location>
</feature>
<keyword evidence="5" id="KW-0067">ATP-binding</keyword>
<feature type="transmembrane region" description="Helical" evidence="10">
    <location>
        <begin position="16"/>
        <end position="36"/>
    </location>
</feature>
<dbReference type="PANTHER" id="PTHR30477">
    <property type="entry name" value="ABC-TRANSPORTER METAL-BINDING PROTEIN"/>
    <property type="match status" value="1"/>
</dbReference>
<dbReference type="CDD" id="cd03235">
    <property type="entry name" value="ABC_Metallic_Cations"/>
    <property type="match status" value="1"/>
</dbReference>
<name>A0ABP8JJJ6_9MICO</name>
<feature type="transmembrane region" description="Helical" evidence="10">
    <location>
        <begin position="135"/>
        <end position="153"/>
    </location>
</feature>
<keyword evidence="7 10" id="KW-0472">Membrane</keyword>
<feature type="transmembrane region" description="Helical" evidence="10">
    <location>
        <begin position="174"/>
        <end position="192"/>
    </location>
</feature>
<dbReference type="SUPFAM" id="SSF81345">
    <property type="entry name" value="ABC transporter involved in vitamin B12 uptake, BtuC"/>
    <property type="match status" value="1"/>
</dbReference>
<dbReference type="SMART" id="SM00382">
    <property type="entry name" value="AAA"/>
    <property type="match status" value="1"/>
</dbReference>
<feature type="transmembrane region" description="Helical" evidence="10">
    <location>
        <begin position="65"/>
        <end position="82"/>
    </location>
</feature>
<feature type="region of interest" description="Disordered" evidence="9">
    <location>
        <begin position="602"/>
        <end position="635"/>
    </location>
</feature>
<feature type="transmembrane region" description="Helical" evidence="10">
    <location>
        <begin position="222"/>
        <end position="241"/>
    </location>
</feature>
<feature type="compositionally biased region" description="Basic and acidic residues" evidence="9">
    <location>
        <begin position="623"/>
        <end position="635"/>
    </location>
</feature>
<gene>
    <name evidence="12" type="ORF">GCM10023167_19370</name>
</gene>
<feature type="transmembrane region" description="Helical" evidence="10">
    <location>
        <begin position="198"/>
        <end position="215"/>
    </location>
</feature>
<evidence type="ECO:0000256" key="8">
    <source>
        <dbReference type="RuleBase" id="RU003943"/>
    </source>
</evidence>
<dbReference type="RefSeq" id="WP_345031703.1">
    <property type="nucleotide sequence ID" value="NZ_BAABGL010000014.1"/>
</dbReference>
<evidence type="ECO:0000313" key="13">
    <source>
        <dbReference type="Proteomes" id="UP001500642"/>
    </source>
</evidence>
<dbReference type="Pfam" id="PF00950">
    <property type="entry name" value="ABC-3"/>
    <property type="match status" value="1"/>
</dbReference>
<evidence type="ECO:0000256" key="4">
    <source>
        <dbReference type="ARBA" id="ARBA00022741"/>
    </source>
</evidence>
<dbReference type="InterPro" id="IPR027417">
    <property type="entry name" value="P-loop_NTPase"/>
</dbReference>
<evidence type="ECO:0000313" key="12">
    <source>
        <dbReference type="EMBL" id="GAA4391788.1"/>
    </source>
</evidence>
<dbReference type="InterPro" id="IPR003593">
    <property type="entry name" value="AAA+_ATPase"/>
</dbReference>
<keyword evidence="4" id="KW-0547">Nucleotide-binding</keyword>
<proteinExistence type="inferred from homology"/>
<keyword evidence="8" id="KW-0813">Transport</keyword>
<feature type="domain" description="ABC transporter" evidence="11">
    <location>
        <begin position="372"/>
        <end position="602"/>
    </location>
</feature>
<evidence type="ECO:0000256" key="5">
    <source>
        <dbReference type="ARBA" id="ARBA00022840"/>
    </source>
</evidence>
<evidence type="ECO:0000256" key="6">
    <source>
        <dbReference type="ARBA" id="ARBA00022989"/>
    </source>
</evidence>
<keyword evidence="6 10" id="KW-1133">Transmembrane helix</keyword>
<keyword evidence="13" id="KW-1185">Reference proteome</keyword>
<dbReference type="Gene3D" id="3.40.50.300">
    <property type="entry name" value="P-loop containing nucleotide triphosphate hydrolases"/>
    <property type="match status" value="1"/>
</dbReference>
<feature type="transmembrane region" description="Helical" evidence="10">
    <location>
        <begin position="94"/>
        <end position="115"/>
    </location>
</feature>